<organism evidence="2 3">
    <name type="scientific">Virgibacillus phasianinus</name>
    <dbReference type="NCBI Taxonomy" id="2017483"/>
    <lineage>
        <taxon>Bacteria</taxon>
        <taxon>Bacillati</taxon>
        <taxon>Bacillota</taxon>
        <taxon>Bacilli</taxon>
        <taxon>Bacillales</taxon>
        <taxon>Bacillaceae</taxon>
        <taxon>Virgibacillus</taxon>
    </lineage>
</organism>
<dbReference type="Proteomes" id="UP000198312">
    <property type="component" value="Chromosome"/>
</dbReference>
<dbReference type="OrthoDB" id="2721383at2"/>
<feature type="transmembrane region" description="Helical" evidence="1">
    <location>
        <begin position="39"/>
        <end position="59"/>
    </location>
</feature>
<dbReference type="RefSeq" id="WP_089063221.1">
    <property type="nucleotide sequence ID" value="NZ_CP022315.1"/>
</dbReference>
<proteinExistence type="predicted"/>
<keyword evidence="3" id="KW-1185">Reference proteome</keyword>
<feature type="transmembrane region" description="Helical" evidence="1">
    <location>
        <begin position="12"/>
        <end position="33"/>
    </location>
</feature>
<evidence type="ECO:0000313" key="3">
    <source>
        <dbReference type="Proteomes" id="UP000198312"/>
    </source>
</evidence>
<dbReference type="AlphaFoldDB" id="A0A220U895"/>
<keyword evidence="1" id="KW-0472">Membrane</keyword>
<name>A0A220U895_9BACI</name>
<protein>
    <submittedName>
        <fullName evidence="2">Uncharacterized protein</fullName>
    </submittedName>
</protein>
<dbReference type="EMBL" id="CP022315">
    <property type="protein sequence ID" value="ASK63963.1"/>
    <property type="molecule type" value="Genomic_DNA"/>
</dbReference>
<evidence type="ECO:0000256" key="1">
    <source>
        <dbReference type="SAM" id="Phobius"/>
    </source>
</evidence>
<evidence type="ECO:0000313" key="2">
    <source>
        <dbReference type="EMBL" id="ASK63963.1"/>
    </source>
</evidence>
<keyword evidence="1" id="KW-1133">Transmembrane helix</keyword>
<dbReference type="KEGG" id="vil:CFK37_18265"/>
<keyword evidence="1" id="KW-0812">Transmembrane</keyword>
<accession>A0A220U895</accession>
<sequence length="71" mass="8726">MEFDLSLKNNRVRVWLWLMIPAFIITFLLFVFLPRELPGIVSVLPLIICYFIYLGWMLFRKEKIRDEKYQK</sequence>
<gene>
    <name evidence="2" type="ORF">CFK37_18265</name>
</gene>
<reference evidence="2 3" key="1">
    <citation type="submission" date="2017-07" db="EMBL/GenBank/DDBJ databases">
        <title>Virgibacillus sp. LM2416.</title>
        <authorList>
            <person name="Tak E.J."/>
            <person name="Bae J.-W."/>
        </authorList>
    </citation>
    <scope>NUCLEOTIDE SEQUENCE [LARGE SCALE GENOMIC DNA]</scope>
    <source>
        <strain evidence="2 3">LM2416</strain>
    </source>
</reference>